<organism evidence="3 4">
    <name type="scientific">Xylanibacter caecicola</name>
    <dbReference type="NCBI Taxonomy" id="2736294"/>
    <lineage>
        <taxon>Bacteria</taxon>
        <taxon>Pseudomonadati</taxon>
        <taxon>Bacteroidota</taxon>
        <taxon>Bacteroidia</taxon>
        <taxon>Bacteroidales</taxon>
        <taxon>Prevotellaceae</taxon>
        <taxon>Xylanibacter</taxon>
    </lineage>
</organism>
<dbReference type="InterPro" id="IPR028098">
    <property type="entry name" value="Glyco_trans_4-like_N"/>
</dbReference>
<dbReference type="PANTHER" id="PTHR12526">
    <property type="entry name" value="GLYCOSYLTRANSFERASE"/>
    <property type="match status" value="1"/>
</dbReference>
<dbReference type="EMBL" id="JABKKJ010000007">
    <property type="protein sequence ID" value="NPE25057.1"/>
    <property type="molecule type" value="Genomic_DNA"/>
</dbReference>
<feature type="domain" description="Glycosyltransferase subfamily 4-like N-terminal" evidence="2">
    <location>
        <begin position="15"/>
        <end position="174"/>
    </location>
</feature>
<accession>A0ABX2B3S4</accession>
<evidence type="ECO:0000259" key="2">
    <source>
        <dbReference type="Pfam" id="PF13439"/>
    </source>
</evidence>
<evidence type="ECO:0000313" key="3">
    <source>
        <dbReference type="EMBL" id="NPE25057.1"/>
    </source>
</evidence>
<dbReference type="SUPFAM" id="SSF53756">
    <property type="entry name" value="UDP-Glycosyltransferase/glycogen phosphorylase"/>
    <property type="match status" value="1"/>
</dbReference>
<keyword evidence="4" id="KW-1185">Reference proteome</keyword>
<feature type="domain" description="Glycosyl transferase family 1" evidence="1">
    <location>
        <begin position="185"/>
        <end position="339"/>
    </location>
</feature>
<protein>
    <submittedName>
        <fullName evidence="3">Glycosyltransferase family 4 protein</fullName>
    </submittedName>
</protein>
<dbReference type="Proteomes" id="UP000820977">
    <property type="component" value="Unassembled WGS sequence"/>
</dbReference>
<name>A0ABX2B3S4_9BACT</name>
<dbReference type="Pfam" id="PF13439">
    <property type="entry name" value="Glyco_transf_4"/>
    <property type="match status" value="1"/>
</dbReference>
<dbReference type="CDD" id="cd03820">
    <property type="entry name" value="GT4_AmsD-like"/>
    <property type="match status" value="1"/>
</dbReference>
<reference evidence="3 4" key="1">
    <citation type="submission" date="2020-05" db="EMBL/GenBank/DDBJ databases">
        <title>Distinct polysaccharide utilization as determinants for interspecies competition between intestinal Prevotella spp.</title>
        <authorList>
            <person name="Galvez E.J.C."/>
            <person name="Iljazovic A."/>
            <person name="Strowig T."/>
        </authorList>
    </citation>
    <scope>NUCLEOTIDE SEQUENCE [LARGE SCALE GENOMIC DNA]</scope>
    <source>
        <strain evidence="3 4">PCHR</strain>
    </source>
</reference>
<dbReference type="PANTHER" id="PTHR12526:SF630">
    <property type="entry name" value="GLYCOSYLTRANSFERASE"/>
    <property type="match status" value="1"/>
</dbReference>
<dbReference type="Pfam" id="PF00534">
    <property type="entry name" value="Glycos_transf_1"/>
    <property type="match status" value="1"/>
</dbReference>
<evidence type="ECO:0000259" key="1">
    <source>
        <dbReference type="Pfam" id="PF00534"/>
    </source>
</evidence>
<evidence type="ECO:0000313" key="4">
    <source>
        <dbReference type="Proteomes" id="UP000820977"/>
    </source>
</evidence>
<dbReference type="InterPro" id="IPR001296">
    <property type="entry name" value="Glyco_trans_1"/>
</dbReference>
<comment type="caution">
    <text evidence="3">The sequence shown here is derived from an EMBL/GenBank/DDBJ whole genome shotgun (WGS) entry which is preliminary data.</text>
</comment>
<dbReference type="Gene3D" id="3.40.50.2000">
    <property type="entry name" value="Glycogen Phosphorylase B"/>
    <property type="match status" value="2"/>
</dbReference>
<gene>
    <name evidence="3" type="ORF">HPS54_05920</name>
</gene>
<dbReference type="RefSeq" id="WP_172344545.1">
    <property type="nucleotide sequence ID" value="NZ_CASYYZ010000031.1"/>
</dbReference>
<sequence>MKNICFTVRNIDCGGGTERVGIRLANALIGQGYNVFMVDYDSKQHKPFFECHPRLHLWTILSHGGFERKMRWHFRYGAWKFRRFLKKNKIDVVIDIDIFNALWTAPAVRGLGIKWISWDHFDYNYNVSDQRQLALQLIKDEADALVIISKFNRDMYLRKTDFAPAFLHQIYNPLSFELDHSVDHSGQKKVVAMGRIAPQKGFDLLLKSWLLVEKEVEDWSLEIVCGYGDYQALEAEARAMGCRRVTCSSPIRDVEGKMSSAALFALSSRFEGFGLVLTEANACSVPAVSYDCPFGPGEIISDGVDGLLVEPENTEQFAERLLTLMKDDALRAEMGRLAYESSKRFAIDKIVKQWVELIESL</sequence>
<proteinExistence type="predicted"/>